<dbReference type="SUPFAM" id="SSF53335">
    <property type="entry name" value="S-adenosyl-L-methionine-dependent methyltransferases"/>
    <property type="match status" value="1"/>
</dbReference>
<dbReference type="EMBL" id="CAFABA010000105">
    <property type="protein sequence ID" value="CAB4834819.1"/>
    <property type="molecule type" value="Genomic_DNA"/>
</dbReference>
<organism evidence="3">
    <name type="scientific">freshwater metagenome</name>
    <dbReference type="NCBI Taxonomy" id="449393"/>
    <lineage>
        <taxon>unclassified sequences</taxon>
        <taxon>metagenomes</taxon>
        <taxon>ecological metagenomes</taxon>
    </lineage>
</organism>
<dbReference type="Pfam" id="PF13578">
    <property type="entry name" value="Methyltransf_24"/>
    <property type="match status" value="1"/>
</dbReference>
<dbReference type="EMBL" id="CAFBOS010000008">
    <property type="protein sequence ID" value="CAB4978969.1"/>
    <property type="molecule type" value="Genomic_DNA"/>
</dbReference>
<dbReference type="Gene3D" id="3.40.50.150">
    <property type="entry name" value="Vaccinia Virus protein VP39"/>
    <property type="match status" value="1"/>
</dbReference>
<dbReference type="PANTHER" id="PTHR40036:SF1">
    <property type="entry name" value="MACROCIN O-METHYLTRANSFERASE"/>
    <property type="match status" value="1"/>
</dbReference>
<evidence type="ECO:0000313" key="3">
    <source>
        <dbReference type="EMBL" id="CAB4906120.1"/>
    </source>
</evidence>
<accession>A0A6J7GP51</accession>
<evidence type="ECO:0000313" key="2">
    <source>
        <dbReference type="EMBL" id="CAB4834819.1"/>
    </source>
</evidence>
<dbReference type="EMBL" id="CAFBMH010000033">
    <property type="protein sequence ID" value="CAB4906120.1"/>
    <property type="molecule type" value="Genomic_DNA"/>
</dbReference>
<proteinExistence type="predicted"/>
<gene>
    <name evidence="1" type="ORF">UFOPK2754_01797</name>
    <name evidence="2" type="ORF">UFOPK3139_02210</name>
    <name evidence="3" type="ORF">UFOPK3543_01150</name>
    <name evidence="4" type="ORF">UFOPK3967_00232</name>
</gene>
<dbReference type="InterPro" id="IPR029063">
    <property type="entry name" value="SAM-dependent_MTases_sf"/>
</dbReference>
<dbReference type="PANTHER" id="PTHR40036">
    <property type="entry name" value="MACROCIN O-METHYLTRANSFERASE"/>
    <property type="match status" value="1"/>
</dbReference>
<dbReference type="InterPro" id="IPR008884">
    <property type="entry name" value="TylF_MeTrfase"/>
</dbReference>
<evidence type="ECO:0000313" key="1">
    <source>
        <dbReference type="EMBL" id="CAB4750860.1"/>
    </source>
</evidence>
<reference evidence="3" key="1">
    <citation type="submission" date="2020-05" db="EMBL/GenBank/DDBJ databases">
        <authorList>
            <person name="Chiriac C."/>
            <person name="Salcher M."/>
            <person name="Ghai R."/>
            <person name="Kavagutti S V."/>
        </authorList>
    </citation>
    <scope>NUCLEOTIDE SEQUENCE</scope>
</reference>
<name>A0A6J7GP51_9ZZZZ</name>
<sequence length="209" mass="23054">MSETPTGVRKPLINVPISREQVLRLAVRSAVRVPGNVIEFGVAEGASTRVLRSELRNLRRQQPKVGRRQLFACDSFEGLPEPFETLAPGTFACAVPRIRNVEFVVGYFDDTLDDALAGRVGRVALASLDADLESSTLCALRWLTPLLGHGSLLLYDEFDGDGGAERRAHETWTRETGVVTRQVAEFLRPTAGFGTESDRRVLFQVVNET</sequence>
<evidence type="ECO:0000313" key="4">
    <source>
        <dbReference type="EMBL" id="CAB4978969.1"/>
    </source>
</evidence>
<protein>
    <submittedName>
        <fullName evidence="3">Unannotated protein</fullName>
    </submittedName>
</protein>
<dbReference type="EMBL" id="CAEZYR010000065">
    <property type="protein sequence ID" value="CAB4750860.1"/>
    <property type="molecule type" value="Genomic_DNA"/>
</dbReference>
<dbReference type="AlphaFoldDB" id="A0A6J7GP51"/>